<name>A0AA86VMF6_9FABA</name>
<evidence type="ECO:0000256" key="5">
    <source>
        <dbReference type="ARBA" id="ARBA00022692"/>
    </source>
</evidence>
<keyword evidence="8 10" id="KW-0472">Membrane</keyword>
<dbReference type="EMBL" id="OY731402">
    <property type="protein sequence ID" value="CAJ1958447.1"/>
    <property type="molecule type" value="Genomic_DNA"/>
</dbReference>
<keyword evidence="7 10" id="KW-1133">Transmembrane helix</keyword>
<dbReference type="InterPro" id="IPR021825">
    <property type="entry name" value="RETICULATA-related"/>
</dbReference>
<comment type="similarity">
    <text evidence="2">Belongs to the RETICULATA family.</text>
</comment>
<evidence type="ECO:0000313" key="12">
    <source>
        <dbReference type="Proteomes" id="UP001189624"/>
    </source>
</evidence>
<reference evidence="11" key="1">
    <citation type="submission" date="2023-10" db="EMBL/GenBank/DDBJ databases">
        <authorList>
            <person name="Domelevo Entfellner J.-B."/>
        </authorList>
    </citation>
    <scope>NUCLEOTIDE SEQUENCE</scope>
</reference>
<dbReference type="AlphaFoldDB" id="A0AA86VMF6"/>
<evidence type="ECO:0000256" key="6">
    <source>
        <dbReference type="ARBA" id="ARBA00022946"/>
    </source>
</evidence>
<feature type="transmembrane region" description="Helical" evidence="10">
    <location>
        <begin position="187"/>
        <end position="207"/>
    </location>
</feature>
<protein>
    <recommendedName>
        <fullName evidence="13">Protein RETICULATA-RELATED 4, chloroplastic-like</fullName>
    </recommendedName>
</protein>
<evidence type="ECO:0000256" key="4">
    <source>
        <dbReference type="ARBA" id="ARBA00022640"/>
    </source>
</evidence>
<dbReference type="Gramene" id="rna-AYBTSS11_LOCUS17749">
    <property type="protein sequence ID" value="CAJ1958447.1"/>
    <property type="gene ID" value="gene-AYBTSS11_LOCUS17749"/>
</dbReference>
<sequence>MATASFSNLTTRFFSHSNHSSQPPHRTLILPSKLRLCTFRSIRFLHTTVTAISSRVDCGSSAGSGGGVGGGNGNGDSSGGDEEEERGRNREEALVALAEGGRGLESLPEDLAAAVTAGRVPGSIMRRFFQMEESVVMRWLLKFRGFRERLLADDLFLAKLLIESIVVIFTKAAAELERRKENFSKELEIVVANVVTGIVTGFVLVWFPAPTVSHKPPLAVSAGALAKLFYGCPDNAFMVALPGTSYTLLQRMGSVVSNGGKLFVVGTSAALVGTSITNALINVRKAVNKTYAAQADNVPIISTSLAHGVYMSVISNIRYQVIAGIIEQRILEPLLHRNKPILTAAYFTVRTANTYWGSLLWVDFAQWVGVRKIKN</sequence>
<feature type="transmembrane region" description="Helical" evidence="10">
    <location>
        <begin position="262"/>
        <end position="281"/>
    </location>
</feature>
<evidence type="ECO:0000256" key="7">
    <source>
        <dbReference type="ARBA" id="ARBA00022989"/>
    </source>
</evidence>
<dbReference type="Proteomes" id="UP001189624">
    <property type="component" value="Chromosome 5"/>
</dbReference>
<gene>
    <name evidence="11" type="ORF">AYBTSS11_LOCUS17749</name>
</gene>
<accession>A0AA86VMF6</accession>
<keyword evidence="4" id="KW-0934">Plastid</keyword>
<evidence type="ECO:0000256" key="1">
    <source>
        <dbReference type="ARBA" id="ARBA00004508"/>
    </source>
</evidence>
<evidence type="ECO:0000313" key="11">
    <source>
        <dbReference type="EMBL" id="CAJ1958447.1"/>
    </source>
</evidence>
<proteinExistence type="inferred from homology"/>
<evidence type="ECO:0000256" key="10">
    <source>
        <dbReference type="SAM" id="Phobius"/>
    </source>
</evidence>
<evidence type="ECO:0000256" key="8">
    <source>
        <dbReference type="ARBA" id="ARBA00023136"/>
    </source>
</evidence>
<evidence type="ECO:0000256" key="3">
    <source>
        <dbReference type="ARBA" id="ARBA00022528"/>
    </source>
</evidence>
<evidence type="ECO:0000256" key="9">
    <source>
        <dbReference type="SAM" id="MobiDB-lite"/>
    </source>
</evidence>
<dbReference type="PANTHER" id="PTHR31620">
    <property type="entry name" value="PROTEIN RETICULATA-RELATED 2, CHLOROPLASTIC-RELATED"/>
    <property type="match status" value="1"/>
</dbReference>
<dbReference type="PANTHER" id="PTHR31620:SF14">
    <property type="entry name" value="PROTEIN RETICULATA-RELATED 4, CHLOROPLASTIC"/>
    <property type="match status" value="1"/>
</dbReference>
<dbReference type="GO" id="GO:0031969">
    <property type="term" value="C:chloroplast membrane"/>
    <property type="evidence" value="ECO:0007669"/>
    <property type="project" value="UniProtKB-SubCell"/>
</dbReference>
<dbReference type="Pfam" id="PF11891">
    <property type="entry name" value="RETICULATA-like"/>
    <property type="match status" value="1"/>
</dbReference>
<feature type="region of interest" description="Disordered" evidence="9">
    <location>
        <begin position="62"/>
        <end position="89"/>
    </location>
</feature>
<keyword evidence="12" id="KW-1185">Reference proteome</keyword>
<comment type="subcellular location">
    <subcellularLocation>
        <location evidence="1">Plastid</location>
        <location evidence="1">Chloroplast membrane</location>
        <topology evidence="1">Multi-pass membrane protein</topology>
    </subcellularLocation>
</comment>
<organism evidence="11 12">
    <name type="scientific">Sphenostylis stenocarpa</name>
    <dbReference type="NCBI Taxonomy" id="92480"/>
    <lineage>
        <taxon>Eukaryota</taxon>
        <taxon>Viridiplantae</taxon>
        <taxon>Streptophyta</taxon>
        <taxon>Embryophyta</taxon>
        <taxon>Tracheophyta</taxon>
        <taxon>Spermatophyta</taxon>
        <taxon>Magnoliopsida</taxon>
        <taxon>eudicotyledons</taxon>
        <taxon>Gunneridae</taxon>
        <taxon>Pentapetalae</taxon>
        <taxon>rosids</taxon>
        <taxon>fabids</taxon>
        <taxon>Fabales</taxon>
        <taxon>Fabaceae</taxon>
        <taxon>Papilionoideae</taxon>
        <taxon>50 kb inversion clade</taxon>
        <taxon>NPAAA clade</taxon>
        <taxon>indigoferoid/millettioid clade</taxon>
        <taxon>Phaseoleae</taxon>
        <taxon>Sphenostylis</taxon>
    </lineage>
</organism>
<keyword evidence="3" id="KW-0150">Chloroplast</keyword>
<evidence type="ECO:0000256" key="2">
    <source>
        <dbReference type="ARBA" id="ARBA00010793"/>
    </source>
</evidence>
<keyword evidence="6" id="KW-0809">Transit peptide</keyword>
<feature type="compositionally biased region" description="Gly residues" evidence="9">
    <location>
        <begin position="62"/>
        <end position="78"/>
    </location>
</feature>
<keyword evidence="5 10" id="KW-0812">Transmembrane</keyword>
<evidence type="ECO:0008006" key="13">
    <source>
        <dbReference type="Google" id="ProtNLM"/>
    </source>
</evidence>